<dbReference type="PANTHER" id="PTHR43570">
    <property type="entry name" value="ALDEHYDE DEHYDROGENASE"/>
    <property type="match status" value="1"/>
</dbReference>
<feature type="active site" evidence="5">
    <location>
        <position position="248"/>
    </location>
</feature>
<dbReference type="InterPro" id="IPR016162">
    <property type="entry name" value="Ald_DH_N"/>
</dbReference>
<dbReference type="SUPFAM" id="SSF53720">
    <property type="entry name" value="ALDH-like"/>
    <property type="match status" value="1"/>
</dbReference>
<dbReference type="PROSITE" id="PS00687">
    <property type="entry name" value="ALDEHYDE_DEHYDR_GLU"/>
    <property type="match status" value="1"/>
</dbReference>
<comment type="similarity">
    <text evidence="1 4 7">Belongs to the aldehyde dehydrogenase family.</text>
</comment>
<reference evidence="9 10" key="1">
    <citation type="submission" date="2019-01" db="EMBL/GenBank/DDBJ databases">
        <title>Complete genome sequencing of Aequorivita sp. H23M31.</title>
        <authorList>
            <person name="Bae J.-W."/>
        </authorList>
    </citation>
    <scope>NUCLEOTIDE SEQUENCE [LARGE SCALE GENOMIC DNA]</scope>
    <source>
        <strain evidence="9 10">H23M31</strain>
    </source>
</reference>
<name>A0A410G7J2_9FLAO</name>
<organism evidence="9 10">
    <name type="scientific">Aequorivita ciconiae</name>
    <dbReference type="NCBI Taxonomy" id="2494375"/>
    <lineage>
        <taxon>Bacteria</taxon>
        <taxon>Pseudomonadati</taxon>
        <taxon>Bacteroidota</taxon>
        <taxon>Flavobacteriia</taxon>
        <taxon>Flavobacteriales</taxon>
        <taxon>Flavobacteriaceae</taxon>
        <taxon>Aequorivita</taxon>
    </lineage>
</organism>
<evidence type="ECO:0000256" key="1">
    <source>
        <dbReference type="ARBA" id="ARBA00009986"/>
    </source>
</evidence>
<dbReference type="FunFam" id="3.40.605.10:FF:000004">
    <property type="entry name" value="Aldehyde dehydrogenase"/>
    <property type="match status" value="1"/>
</dbReference>
<dbReference type="InterPro" id="IPR015590">
    <property type="entry name" value="Aldehyde_DH_dom"/>
</dbReference>
<keyword evidence="2 4" id="KW-0560">Oxidoreductase</keyword>
<evidence type="ECO:0000256" key="3">
    <source>
        <dbReference type="ARBA" id="ARBA00023027"/>
    </source>
</evidence>
<dbReference type="OrthoDB" id="9762913at2"/>
<dbReference type="Pfam" id="PF00171">
    <property type="entry name" value="Aldedh"/>
    <property type="match status" value="1"/>
</dbReference>
<dbReference type="InterPro" id="IPR016160">
    <property type="entry name" value="Ald_DH_CS_CYS"/>
</dbReference>
<dbReference type="GO" id="GO:0006081">
    <property type="term" value="P:aldehyde metabolic process"/>
    <property type="evidence" value="ECO:0007669"/>
    <property type="project" value="InterPro"/>
</dbReference>
<dbReference type="InterPro" id="IPR029510">
    <property type="entry name" value="Ald_DH_CS_GLU"/>
</dbReference>
<sequence>METSEASIIRLITEQKAFFATHQTKDIEFRLAQLRKLKDAILQNQKNIEDALYKDLHKSPEEVFLTEISLVLSEIDNHIKYLKKWAKPKKVPTPIHLQPSSSKIIYEPLGVALIIAPWNYPFQLLFNPLVGSISAGCCAVLKPSPDASNIAKVMEEIISETFDSNYISVIQGGRETNTILFAQKFDIIFFTGSPKVGRVVMKAASENLIPVILELGGKSPCIVDRDADLAIAAKRIIWGKLINAGQTCIAPDYLFVHSSIKDELLNKIKSNILLMYGENIKESRFYPRIINESAFKRLSGLLDEGKIFYGGEGDLEDLFFPPTIIDEVKPHFKIMQEEIFGPILPVMTYENLDEPLEYINKNEKPLAFYYFGGNKKARKVLTKTSSGGACINDVLLHIGNHNMPFGGVGNSGMGSYHGRESFLAFSHKRAVLTSPTWFDLSLKYVPFKHFKWIKKFL</sequence>
<evidence type="ECO:0000256" key="4">
    <source>
        <dbReference type="PIRNR" id="PIRNR036492"/>
    </source>
</evidence>
<protein>
    <recommendedName>
        <fullName evidence="4">Aldehyde dehydrogenase</fullName>
    </recommendedName>
</protein>
<keyword evidence="10" id="KW-1185">Reference proteome</keyword>
<dbReference type="PROSITE" id="PS00070">
    <property type="entry name" value="ALDEHYDE_DEHYDR_CYS"/>
    <property type="match status" value="1"/>
</dbReference>
<dbReference type="Proteomes" id="UP000285517">
    <property type="component" value="Chromosome"/>
</dbReference>
<dbReference type="AlphaFoldDB" id="A0A410G7J2"/>
<dbReference type="InterPro" id="IPR016163">
    <property type="entry name" value="Ald_DH_C"/>
</dbReference>
<dbReference type="Gene3D" id="3.40.605.10">
    <property type="entry name" value="Aldehyde Dehydrogenase, Chain A, domain 1"/>
    <property type="match status" value="1"/>
</dbReference>
<dbReference type="PIRSF" id="PIRSF036492">
    <property type="entry name" value="ALDH"/>
    <property type="match status" value="1"/>
</dbReference>
<keyword evidence="3" id="KW-0520">NAD</keyword>
<dbReference type="GO" id="GO:0004029">
    <property type="term" value="F:aldehyde dehydrogenase (NAD+) activity"/>
    <property type="evidence" value="ECO:0007669"/>
    <property type="project" value="TreeGrafter"/>
</dbReference>
<evidence type="ECO:0000256" key="2">
    <source>
        <dbReference type="ARBA" id="ARBA00023002"/>
    </source>
</evidence>
<dbReference type="CDD" id="cd07136">
    <property type="entry name" value="ALDH_YwdH-P39616"/>
    <property type="match status" value="1"/>
</dbReference>
<evidence type="ECO:0000313" key="10">
    <source>
        <dbReference type="Proteomes" id="UP000285517"/>
    </source>
</evidence>
<dbReference type="KEGG" id="aev:EI546_13930"/>
<evidence type="ECO:0000256" key="6">
    <source>
        <dbReference type="PROSITE-ProRule" id="PRU10007"/>
    </source>
</evidence>
<evidence type="ECO:0000256" key="5">
    <source>
        <dbReference type="PIRSR" id="PIRSR036492-1"/>
    </source>
</evidence>
<dbReference type="PANTHER" id="PTHR43570:SF16">
    <property type="entry name" value="ALDEHYDE DEHYDROGENASE TYPE III, ISOFORM Q"/>
    <property type="match status" value="1"/>
</dbReference>
<accession>A0A410G7J2</accession>
<dbReference type="Gene3D" id="3.40.309.10">
    <property type="entry name" value="Aldehyde Dehydrogenase, Chain A, domain 2"/>
    <property type="match status" value="1"/>
</dbReference>
<feature type="domain" description="Aldehyde dehydrogenase" evidence="8">
    <location>
        <begin position="5"/>
        <end position="430"/>
    </location>
</feature>
<dbReference type="FunFam" id="3.40.309.10:FF:000003">
    <property type="entry name" value="Aldehyde dehydrogenase"/>
    <property type="match status" value="1"/>
</dbReference>
<dbReference type="InterPro" id="IPR012394">
    <property type="entry name" value="Aldehyde_DH_NAD(P)"/>
</dbReference>
<feature type="active site" evidence="5 6">
    <location>
        <position position="214"/>
    </location>
</feature>
<proteinExistence type="inferred from homology"/>
<dbReference type="EMBL" id="CP034951">
    <property type="protein sequence ID" value="QAA83268.1"/>
    <property type="molecule type" value="Genomic_DNA"/>
</dbReference>
<evidence type="ECO:0000313" key="9">
    <source>
        <dbReference type="EMBL" id="QAA83268.1"/>
    </source>
</evidence>
<evidence type="ECO:0000259" key="8">
    <source>
        <dbReference type="Pfam" id="PF00171"/>
    </source>
</evidence>
<evidence type="ECO:0000256" key="7">
    <source>
        <dbReference type="RuleBase" id="RU003345"/>
    </source>
</evidence>
<dbReference type="GO" id="GO:0005737">
    <property type="term" value="C:cytoplasm"/>
    <property type="evidence" value="ECO:0007669"/>
    <property type="project" value="TreeGrafter"/>
</dbReference>
<gene>
    <name evidence="9" type="ORF">EI546_13930</name>
</gene>
<dbReference type="InterPro" id="IPR016161">
    <property type="entry name" value="Ald_DH/histidinol_DH"/>
</dbReference>